<dbReference type="EMBL" id="JABXXO010000010">
    <property type="protein sequence ID" value="KAF7768052.1"/>
    <property type="molecule type" value="Genomic_DNA"/>
</dbReference>
<evidence type="ECO:0000256" key="1">
    <source>
        <dbReference type="SAM" id="Phobius"/>
    </source>
</evidence>
<accession>A0A8H7EZ46</accession>
<keyword evidence="1" id="KW-1133">Transmembrane helix</keyword>
<comment type="caution">
    <text evidence="2">The sequence shown here is derived from an EMBL/GenBank/DDBJ whole genome shotgun (WGS) entry which is preliminary data.</text>
</comment>
<evidence type="ECO:0000313" key="3">
    <source>
        <dbReference type="Proteomes" id="UP000629468"/>
    </source>
</evidence>
<evidence type="ECO:0000313" key="2">
    <source>
        <dbReference type="EMBL" id="KAF7768052.1"/>
    </source>
</evidence>
<organism evidence="2 3">
    <name type="scientific">Agaricus bisporus var. burnettii</name>
    <dbReference type="NCBI Taxonomy" id="192524"/>
    <lineage>
        <taxon>Eukaryota</taxon>
        <taxon>Fungi</taxon>
        <taxon>Dikarya</taxon>
        <taxon>Basidiomycota</taxon>
        <taxon>Agaricomycotina</taxon>
        <taxon>Agaricomycetes</taxon>
        <taxon>Agaricomycetidae</taxon>
        <taxon>Agaricales</taxon>
        <taxon>Agaricineae</taxon>
        <taxon>Agaricaceae</taxon>
        <taxon>Agaricus</taxon>
    </lineage>
</organism>
<feature type="transmembrane region" description="Helical" evidence="1">
    <location>
        <begin position="86"/>
        <end position="107"/>
    </location>
</feature>
<name>A0A8H7EZ46_AGABI</name>
<sequence length="191" mass="21512">MDALRRRTTYKFSEQDNDGEMRVLDEQEQDDVIAELRKQYQKTRLLHSISIKLLILLSAIMHITSFQVNPLLTIFPGVPSSSATTLPFSTGFTIVSLTVHLYFAILLHPDLVRTHLQLPRNPKPLPYGILYVISAIGPIVSLLLHLPWQTTAWWSLTPIIVFVVQSAMDAAESSSRGISELESKRYVARGA</sequence>
<dbReference type="AlphaFoldDB" id="A0A8H7EZ46"/>
<reference evidence="2 3" key="1">
    <citation type="journal article" name="Sci. Rep.">
        <title>Telomere-to-telomere assembled and centromere annotated genomes of the two main subspecies of the button mushroom Agaricus bisporus reveal especially polymorphic chromosome ends.</title>
        <authorList>
            <person name="Sonnenberg A.S.M."/>
            <person name="Sedaghat-Telgerd N."/>
            <person name="Lavrijssen B."/>
            <person name="Ohm R.A."/>
            <person name="Hendrickx P.M."/>
            <person name="Scholtmeijer K."/>
            <person name="Baars J.J.P."/>
            <person name="van Peer A."/>
        </authorList>
    </citation>
    <scope>NUCLEOTIDE SEQUENCE [LARGE SCALE GENOMIC DNA]</scope>
    <source>
        <strain evidence="2 3">H119_p4</strain>
    </source>
</reference>
<protein>
    <submittedName>
        <fullName evidence="2">Uncharacterized protein</fullName>
    </submittedName>
</protein>
<feature type="transmembrane region" description="Helical" evidence="1">
    <location>
        <begin position="128"/>
        <end position="146"/>
    </location>
</feature>
<keyword evidence="1" id="KW-0812">Transmembrane</keyword>
<keyword evidence="1" id="KW-0472">Membrane</keyword>
<feature type="transmembrane region" description="Helical" evidence="1">
    <location>
        <begin position="45"/>
        <end position="66"/>
    </location>
</feature>
<dbReference type="Proteomes" id="UP000629468">
    <property type="component" value="Unassembled WGS sequence"/>
</dbReference>
<gene>
    <name evidence="2" type="ORF">Agabi119p4_7295</name>
</gene>
<proteinExistence type="predicted"/>